<dbReference type="EMBL" id="ATCN01000315">
    <property type="protein sequence ID" value="EPR79274.1"/>
    <property type="molecule type" value="Genomic_DNA"/>
</dbReference>
<dbReference type="InterPro" id="IPR018608">
    <property type="entry name" value="Gti1/Pac2"/>
</dbReference>
<dbReference type="VEuPathDB" id="MicrosporidiaDB:SLOPH_408"/>
<accession>S7XJR7</accession>
<dbReference type="GO" id="GO:0003677">
    <property type="term" value="F:DNA binding"/>
    <property type="evidence" value="ECO:0007669"/>
    <property type="project" value="TreeGrafter"/>
</dbReference>
<protein>
    <submittedName>
        <fullName evidence="1">Gti1/Pac2 family protein</fullName>
    </submittedName>
</protein>
<evidence type="ECO:0000313" key="1">
    <source>
        <dbReference type="EMBL" id="EPR79274.1"/>
    </source>
</evidence>
<comment type="caution">
    <text evidence="1">The sequence shown here is derived from an EMBL/GenBank/DDBJ whole genome shotgun (WGS) entry which is preliminary data.</text>
</comment>
<dbReference type="OrthoDB" id="5572844at2759"/>
<dbReference type="PANTHER" id="PTHR28027:SF2">
    <property type="entry name" value="TRANSCRIPTIONAL REGULATOR MIT1"/>
    <property type="match status" value="1"/>
</dbReference>
<dbReference type="OMA" id="NGMKRWT"/>
<gene>
    <name evidence="1" type="ORF">SLOPH_408</name>
</gene>
<organism evidence="1 2">
    <name type="scientific">Spraguea lophii (strain 42_110)</name>
    <name type="common">Microsporidian parasite</name>
    <dbReference type="NCBI Taxonomy" id="1358809"/>
    <lineage>
        <taxon>Eukaryota</taxon>
        <taxon>Fungi</taxon>
        <taxon>Fungi incertae sedis</taxon>
        <taxon>Microsporidia</taxon>
        <taxon>Spragueidae</taxon>
        <taxon>Spraguea</taxon>
    </lineage>
</organism>
<proteinExistence type="predicted"/>
<dbReference type="Pfam" id="PF09729">
    <property type="entry name" value="Gti1_Pac2"/>
    <property type="match status" value="1"/>
</dbReference>
<dbReference type="HOGENOM" id="CLU_107279_0_0_1"/>
<dbReference type="InParanoid" id="S7XJR7"/>
<evidence type="ECO:0000313" key="2">
    <source>
        <dbReference type="Proteomes" id="UP000014978"/>
    </source>
</evidence>
<name>S7XJR7_SPRLO</name>
<reference evidence="2" key="1">
    <citation type="journal article" date="2013" name="PLoS Genet.">
        <title>The genome of Spraguea lophii and the basis of host-microsporidian interactions.</title>
        <authorList>
            <person name="Campbell S.E."/>
            <person name="Williams T.A."/>
            <person name="Yousuf A."/>
            <person name="Soanes D.M."/>
            <person name="Paszkiewicz K.H."/>
            <person name="Williams B.A.P."/>
        </authorList>
    </citation>
    <scope>NUCLEOTIDE SEQUENCE [LARGE SCALE GENOMIC DNA]</scope>
    <source>
        <strain evidence="2">42_110</strain>
    </source>
</reference>
<dbReference type="AlphaFoldDB" id="S7XJR7"/>
<dbReference type="Proteomes" id="UP000014978">
    <property type="component" value="Unassembled WGS sequence"/>
</dbReference>
<sequence length="243" mass="28775">MNKLWIYRSDHPLEYMLKGYIHSLNEASLVVHAVRLGLIKPVTQRLSPSEREEIESGSIYCFIKSENGMKRWTDGKIWSPSKILGHFLLYKEVPKHLSKSALKKNKSRRKTIEHENLSNFNADEFSMYKKTISYTHGDVTYHIVSYFQPIFDRHGIIEYPFFRSLNTAVINFPEILEDVFINEELSQENFKAWNLLPYESKYLMPNINRKDLEDITCDVLENNFILPIRMEGREYFIQKNKRG</sequence>
<dbReference type="PANTHER" id="PTHR28027">
    <property type="entry name" value="TRANSCRIPTIONAL REGULATOR MIT1"/>
    <property type="match status" value="1"/>
</dbReference>
<keyword evidence="2" id="KW-1185">Reference proteome</keyword>